<dbReference type="AlphaFoldDB" id="A0A6I6F3K5"/>
<feature type="transmembrane region" description="Helical" evidence="10">
    <location>
        <begin position="374"/>
        <end position="395"/>
    </location>
</feature>
<evidence type="ECO:0000256" key="5">
    <source>
        <dbReference type="ARBA" id="ARBA00022519"/>
    </source>
</evidence>
<dbReference type="PRINTS" id="PR00812">
    <property type="entry name" value="BCTERIALGSPF"/>
</dbReference>
<protein>
    <submittedName>
        <fullName evidence="12">Type II secretion system F family protein</fullName>
    </submittedName>
</protein>
<feature type="transmembrane region" description="Helical" evidence="10">
    <location>
        <begin position="221"/>
        <end position="240"/>
    </location>
</feature>
<feature type="transmembrane region" description="Helical" evidence="10">
    <location>
        <begin position="168"/>
        <end position="190"/>
    </location>
</feature>
<keyword evidence="13" id="KW-1185">Reference proteome</keyword>
<evidence type="ECO:0000256" key="3">
    <source>
        <dbReference type="ARBA" id="ARBA00022448"/>
    </source>
</evidence>
<gene>
    <name evidence="12" type="ORF">GOM49_12320</name>
</gene>
<keyword evidence="4" id="KW-1003">Cell membrane</keyword>
<dbReference type="PANTHER" id="PTHR30012">
    <property type="entry name" value="GENERAL SECRETION PATHWAY PROTEIN"/>
    <property type="match status" value="1"/>
</dbReference>
<evidence type="ECO:0000256" key="8">
    <source>
        <dbReference type="ARBA" id="ARBA00023136"/>
    </source>
</evidence>
<evidence type="ECO:0000259" key="11">
    <source>
        <dbReference type="Pfam" id="PF00482"/>
    </source>
</evidence>
<proteinExistence type="inferred from homology"/>
<dbReference type="InterPro" id="IPR001992">
    <property type="entry name" value="T2SS_GspF/T4SS_PilC_CS"/>
</dbReference>
<keyword evidence="7 10" id="KW-1133">Transmembrane helix</keyword>
<evidence type="ECO:0000256" key="1">
    <source>
        <dbReference type="ARBA" id="ARBA00004429"/>
    </source>
</evidence>
<reference evidence="12 13" key="1">
    <citation type="submission" date="2019-12" db="EMBL/GenBank/DDBJ databases">
        <title>Genome sequenceing of Clostridium bovifaecis.</title>
        <authorList>
            <person name="Yao Y."/>
        </authorList>
    </citation>
    <scope>NUCLEOTIDE SEQUENCE [LARGE SCALE GENOMIC DNA]</scope>
    <source>
        <strain evidence="12 13">BXX</strain>
    </source>
</reference>
<comment type="subcellular location">
    <subcellularLocation>
        <location evidence="1">Cell inner membrane</location>
        <topology evidence="1">Multi-pass membrane protein</topology>
    </subcellularLocation>
    <subcellularLocation>
        <location evidence="9">Cell membrane</location>
        <topology evidence="9">Multi-pass membrane protein</topology>
    </subcellularLocation>
</comment>
<dbReference type="Gene3D" id="1.20.81.30">
    <property type="entry name" value="Type II secretion system (T2SS), domain F"/>
    <property type="match status" value="2"/>
</dbReference>
<evidence type="ECO:0000256" key="7">
    <source>
        <dbReference type="ARBA" id="ARBA00022989"/>
    </source>
</evidence>
<accession>A0A6I6F3K5</accession>
<sequence length="401" mass="45000">MSSFKYKAVTEGGKKVEDKINAATREEVLNIIREKKLYPLSIAEVADKKEVNISDIFNRVKAKDLSIFCRQLYTLLEAGLDILNSVNILRQQSENKRMKESLNGVYEDIQKGLTLSEAMRNYKNIYPELLINMIESGEQTGNLSTVIQRMTDYYDKENKLNSKIKGAMVYPIFLGVLSIGVVTFLLTFVMPTFAGMLQGNGVELPGITKAMLAISSTMKNYWHIIIISIILISISLSAYFKTTKGSRVLGNMKLKLPIIKTTNAKIITSRFTRNLSTILSSGVSMIRAMEIVSIVLGNKVVEEELLMARDEVMKGVLLADAIKNIKTFPPMLIAMIKIGEESGQLDEILEKTADFYDQEVEERLAKMVTLIEPMMILIMGLIVGFIVIAMVLPMFDMYNAI</sequence>
<dbReference type="InterPro" id="IPR042094">
    <property type="entry name" value="T2SS_GspF_sf"/>
</dbReference>
<evidence type="ECO:0000313" key="12">
    <source>
        <dbReference type="EMBL" id="QGU95774.1"/>
    </source>
</evidence>
<dbReference type="Proteomes" id="UP000422764">
    <property type="component" value="Chromosome"/>
</dbReference>
<evidence type="ECO:0000256" key="6">
    <source>
        <dbReference type="ARBA" id="ARBA00022692"/>
    </source>
</evidence>
<dbReference type="PROSITE" id="PS00874">
    <property type="entry name" value="T2SP_F"/>
    <property type="match status" value="1"/>
</dbReference>
<keyword evidence="6 9" id="KW-0812">Transmembrane</keyword>
<dbReference type="InterPro" id="IPR003004">
    <property type="entry name" value="GspF/PilC"/>
</dbReference>
<keyword evidence="5" id="KW-0997">Cell inner membrane</keyword>
<keyword evidence="8 10" id="KW-0472">Membrane</keyword>
<organism evidence="12 13">
    <name type="scientific">Clostridium bovifaecis</name>
    <dbReference type="NCBI Taxonomy" id="2184719"/>
    <lineage>
        <taxon>Bacteria</taxon>
        <taxon>Bacillati</taxon>
        <taxon>Bacillota</taxon>
        <taxon>Clostridia</taxon>
        <taxon>Eubacteriales</taxon>
        <taxon>Clostridiaceae</taxon>
        <taxon>Clostridium</taxon>
    </lineage>
</organism>
<evidence type="ECO:0000256" key="10">
    <source>
        <dbReference type="SAM" id="Phobius"/>
    </source>
</evidence>
<comment type="similarity">
    <text evidence="2 9">Belongs to the GSP F family.</text>
</comment>
<dbReference type="FunFam" id="1.20.81.30:FF:000001">
    <property type="entry name" value="Type II secretion system protein F"/>
    <property type="match status" value="2"/>
</dbReference>
<evidence type="ECO:0000256" key="9">
    <source>
        <dbReference type="RuleBase" id="RU003923"/>
    </source>
</evidence>
<evidence type="ECO:0000313" key="13">
    <source>
        <dbReference type="Proteomes" id="UP000422764"/>
    </source>
</evidence>
<dbReference type="GO" id="GO:0005886">
    <property type="term" value="C:plasma membrane"/>
    <property type="evidence" value="ECO:0007669"/>
    <property type="project" value="UniProtKB-SubCell"/>
</dbReference>
<feature type="domain" description="Type II secretion system protein GspF" evidence="11">
    <location>
        <begin position="271"/>
        <end position="393"/>
    </location>
</feature>
<dbReference type="GO" id="GO:0009306">
    <property type="term" value="P:protein secretion"/>
    <property type="evidence" value="ECO:0007669"/>
    <property type="project" value="InterPro"/>
</dbReference>
<keyword evidence="3 9" id="KW-0813">Transport</keyword>
<feature type="domain" description="Type II secretion system protein GspF" evidence="11">
    <location>
        <begin position="68"/>
        <end position="191"/>
    </location>
</feature>
<dbReference type="InterPro" id="IPR018076">
    <property type="entry name" value="T2SS_GspF_dom"/>
</dbReference>
<dbReference type="EMBL" id="CP046522">
    <property type="protein sequence ID" value="QGU95774.1"/>
    <property type="molecule type" value="Genomic_DNA"/>
</dbReference>
<name>A0A6I6F3K5_9CLOT</name>
<evidence type="ECO:0000256" key="2">
    <source>
        <dbReference type="ARBA" id="ARBA00005745"/>
    </source>
</evidence>
<evidence type="ECO:0000256" key="4">
    <source>
        <dbReference type="ARBA" id="ARBA00022475"/>
    </source>
</evidence>
<dbReference type="Pfam" id="PF00482">
    <property type="entry name" value="T2SSF"/>
    <property type="match status" value="2"/>
</dbReference>
<dbReference type="PANTHER" id="PTHR30012:SF0">
    <property type="entry name" value="TYPE II SECRETION SYSTEM PROTEIN F-RELATED"/>
    <property type="match status" value="1"/>
</dbReference>